<protein>
    <submittedName>
        <fullName evidence="2">Uncharacterized protein</fullName>
    </submittedName>
</protein>
<gene>
    <name evidence="2" type="ordered locus">Despr_2404</name>
</gene>
<sequence length="141" mass="16224">MEWIQFIAGIGIGTLGAKLLDIILLQRRIEKAEQRTWLREKRLESFAEVIKEFLSFGLHASKTRTGFQSYGLISKALLLIDDDKLVDRIDQFVVNMDHMNSLTDSKNAEDKIKGEQLYITLTEESREITKILRGIILSDRV</sequence>
<keyword evidence="1" id="KW-1133">Transmembrane helix</keyword>
<keyword evidence="1" id="KW-0472">Membrane</keyword>
<feature type="transmembrane region" description="Helical" evidence="1">
    <location>
        <begin position="6"/>
        <end position="25"/>
    </location>
</feature>
<keyword evidence="3" id="KW-1185">Reference proteome</keyword>
<proteinExistence type="predicted"/>
<dbReference type="AlphaFoldDB" id="A0A7U3YNB6"/>
<evidence type="ECO:0000313" key="2">
    <source>
        <dbReference type="EMBL" id="ADW18545.1"/>
    </source>
</evidence>
<name>A0A7U3YNB6_DESPD</name>
<keyword evidence="1" id="KW-0812">Transmembrane</keyword>
<dbReference type="EMBL" id="CP002364">
    <property type="protein sequence ID" value="ADW18545.1"/>
    <property type="molecule type" value="Genomic_DNA"/>
</dbReference>
<reference evidence="2 3" key="1">
    <citation type="journal article" date="2011" name="Stand. Genomic Sci.">
        <title>Complete genome sequence of Desulfobulbus propionicus type strain (1pr3).</title>
        <authorList>
            <person name="Pagani I."/>
            <person name="Lapidus A."/>
            <person name="Nolan M."/>
            <person name="Lucas S."/>
            <person name="Hammon N."/>
            <person name="Deshpande S."/>
            <person name="Cheng J.F."/>
            <person name="Chertkov O."/>
            <person name="Davenport K."/>
            <person name="Tapia R."/>
            <person name="Han C."/>
            <person name="Goodwin L."/>
            <person name="Pitluck S."/>
            <person name="Liolios K."/>
            <person name="Mavromatis K."/>
            <person name="Ivanova N."/>
            <person name="Mikhailova N."/>
            <person name="Pati A."/>
            <person name="Chen A."/>
            <person name="Palaniappan K."/>
            <person name="Land M."/>
            <person name="Hauser L."/>
            <person name="Chang Y.J."/>
            <person name="Jeffries C.D."/>
            <person name="Detter J.C."/>
            <person name="Brambilla E."/>
            <person name="Kannan K.P."/>
            <person name="Djao O.D."/>
            <person name="Rohde M."/>
            <person name="Pukall R."/>
            <person name="Spring S."/>
            <person name="Goker M."/>
            <person name="Sikorski J."/>
            <person name="Woyke T."/>
            <person name="Bristow J."/>
            <person name="Eisen J.A."/>
            <person name="Markowitz V."/>
            <person name="Hugenholtz P."/>
            <person name="Kyrpides N.C."/>
            <person name="Klenk H.P."/>
        </authorList>
    </citation>
    <scope>NUCLEOTIDE SEQUENCE [LARGE SCALE GENOMIC DNA]</scope>
    <source>
        <strain evidence="3">ATCC 33891 / DSM 2032 / 1pr3</strain>
    </source>
</reference>
<dbReference type="KEGG" id="dpr:Despr_2404"/>
<evidence type="ECO:0000256" key="1">
    <source>
        <dbReference type="SAM" id="Phobius"/>
    </source>
</evidence>
<dbReference type="RefSeq" id="WP_015725082.1">
    <property type="nucleotide sequence ID" value="NC_014972.1"/>
</dbReference>
<dbReference type="Proteomes" id="UP000006365">
    <property type="component" value="Chromosome"/>
</dbReference>
<accession>A0A7U3YNB6</accession>
<evidence type="ECO:0000313" key="3">
    <source>
        <dbReference type="Proteomes" id="UP000006365"/>
    </source>
</evidence>
<organism evidence="2 3">
    <name type="scientific">Desulfobulbus propionicus (strain ATCC 33891 / DSM 2032 / VKM B-1956 / 1pr3)</name>
    <dbReference type="NCBI Taxonomy" id="577650"/>
    <lineage>
        <taxon>Bacteria</taxon>
        <taxon>Pseudomonadati</taxon>
        <taxon>Thermodesulfobacteriota</taxon>
        <taxon>Desulfobulbia</taxon>
        <taxon>Desulfobulbales</taxon>
        <taxon>Desulfobulbaceae</taxon>
        <taxon>Desulfobulbus</taxon>
    </lineage>
</organism>